<accession>A0A0X8XAL1</accession>
<dbReference type="InterPro" id="IPR013798">
    <property type="entry name" value="Indole-3-glycerol_P_synth_dom"/>
</dbReference>
<feature type="domain" description="Indole-3-glycerol phosphate synthase" evidence="9">
    <location>
        <begin position="12"/>
        <end position="265"/>
    </location>
</feature>
<sequence length="276" mass="29693">MSDELSATPDILRRILRRKAEEVIERAERRSLRELAAQVEDLPPTRGFWEALAERLDAGQPAVIAELKRASPSKGVIRADYDPDAIASDYANSGAACLSVLTDKDFFGGDDSHLQAARNAVQLPVLRKDFTIDTYQVYEARVLGADCILLIAAALGDAQLAELHALALELGLDVLIEVHDAEELERVAAFGPGLIGINNRDLHTFTTDLATTEGLAPRVPESALTVTESGIHTSSDVARIRAAGVHSFLVGEAFMSAPSPGQKLVELFADLSTGRL</sequence>
<dbReference type="InterPro" id="IPR013785">
    <property type="entry name" value="Aldolase_TIM"/>
</dbReference>
<keyword evidence="7 8" id="KW-0456">Lyase</keyword>
<comment type="catalytic activity">
    <reaction evidence="1 8">
        <text>1-(2-carboxyphenylamino)-1-deoxy-D-ribulose 5-phosphate + H(+) = (1S,2R)-1-C-(indol-3-yl)glycerol 3-phosphate + CO2 + H2O</text>
        <dbReference type="Rhea" id="RHEA:23476"/>
        <dbReference type="ChEBI" id="CHEBI:15377"/>
        <dbReference type="ChEBI" id="CHEBI:15378"/>
        <dbReference type="ChEBI" id="CHEBI:16526"/>
        <dbReference type="ChEBI" id="CHEBI:58613"/>
        <dbReference type="ChEBI" id="CHEBI:58866"/>
        <dbReference type="EC" id="4.1.1.48"/>
    </reaction>
</comment>
<dbReference type="KEGG" id="hhk:HH1059_18110"/>
<keyword evidence="4 8" id="KW-0210">Decarboxylase</keyword>
<dbReference type="NCBIfam" id="NF001377">
    <property type="entry name" value="PRK00278.2-4"/>
    <property type="match status" value="1"/>
</dbReference>
<organism evidence="10 11">
    <name type="scientific">Halorhodospira halochloris</name>
    <name type="common">Ectothiorhodospira halochloris</name>
    <dbReference type="NCBI Taxonomy" id="1052"/>
    <lineage>
        <taxon>Bacteria</taxon>
        <taxon>Pseudomonadati</taxon>
        <taxon>Pseudomonadota</taxon>
        <taxon>Gammaproteobacteria</taxon>
        <taxon>Chromatiales</taxon>
        <taxon>Ectothiorhodospiraceae</taxon>
        <taxon>Halorhodospira</taxon>
    </lineage>
</organism>
<dbReference type="HAMAP" id="MF_00134_B">
    <property type="entry name" value="IGPS_B"/>
    <property type="match status" value="1"/>
</dbReference>
<evidence type="ECO:0000256" key="4">
    <source>
        <dbReference type="ARBA" id="ARBA00022793"/>
    </source>
</evidence>
<keyword evidence="5 8" id="KW-0822">Tryptophan biosynthesis</keyword>
<evidence type="ECO:0000256" key="6">
    <source>
        <dbReference type="ARBA" id="ARBA00023141"/>
    </source>
</evidence>
<keyword evidence="11" id="KW-1185">Reference proteome</keyword>
<dbReference type="NCBIfam" id="NF001373">
    <property type="entry name" value="PRK00278.1-6"/>
    <property type="match status" value="1"/>
</dbReference>
<evidence type="ECO:0000313" key="10">
    <source>
        <dbReference type="EMBL" id="BAU58499.1"/>
    </source>
</evidence>
<protein>
    <recommendedName>
        <fullName evidence="8">Indole-3-glycerol phosphate synthase</fullName>
        <shortName evidence="8">IGPS</shortName>
        <ecNumber evidence="8">4.1.1.48</ecNumber>
    </recommendedName>
</protein>
<dbReference type="GO" id="GO:0000162">
    <property type="term" value="P:L-tryptophan biosynthetic process"/>
    <property type="evidence" value="ECO:0007669"/>
    <property type="project" value="UniProtKB-UniRule"/>
</dbReference>
<dbReference type="Pfam" id="PF00218">
    <property type="entry name" value="IGPS"/>
    <property type="match status" value="1"/>
</dbReference>
<dbReference type="GO" id="GO:0004640">
    <property type="term" value="F:phosphoribosylanthranilate isomerase activity"/>
    <property type="evidence" value="ECO:0007669"/>
    <property type="project" value="TreeGrafter"/>
</dbReference>
<evidence type="ECO:0000256" key="2">
    <source>
        <dbReference type="ARBA" id="ARBA00004696"/>
    </source>
</evidence>
<dbReference type="EC" id="4.1.1.48" evidence="8"/>
<comment type="similarity">
    <text evidence="8">Belongs to the TrpC family.</text>
</comment>
<dbReference type="InterPro" id="IPR001468">
    <property type="entry name" value="Indole-3-GlycerolPSynthase_CS"/>
</dbReference>
<dbReference type="AlphaFoldDB" id="A0A0X8XAL1"/>
<dbReference type="PANTHER" id="PTHR22854">
    <property type="entry name" value="TRYPTOPHAN BIOSYNTHESIS PROTEIN"/>
    <property type="match status" value="1"/>
</dbReference>
<evidence type="ECO:0000313" key="11">
    <source>
        <dbReference type="Proteomes" id="UP000218890"/>
    </source>
</evidence>
<dbReference type="UniPathway" id="UPA00035">
    <property type="reaction ID" value="UER00043"/>
</dbReference>
<dbReference type="InterPro" id="IPR011060">
    <property type="entry name" value="RibuloseP-bd_barrel"/>
</dbReference>
<dbReference type="InterPro" id="IPR045186">
    <property type="entry name" value="Indole-3-glycerol_P_synth"/>
</dbReference>
<evidence type="ECO:0000256" key="8">
    <source>
        <dbReference type="HAMAP-Rule" id="MF_00134"/>
    </source>
</evidence>
<dbReference type="CDD" id="cd00331">
    <property type="entry name" value="IGPS"/>
    <property type="match status" value="1"/>
</dbReference>
<dbReference type="RefSeq" id="WP_170113005.1">
    <property type="nucleotide sequence ID" value="NZ_AP017372.2"/>
</dbReference>
<dbReference type="PANTHER" id="PTHR22854:SF2">
    <property type="entry name" value="INDOLE-3-GLYCEROL-PHOSPHATE SYNTHASE"/>
    <property type="match status" value="1"/>
</dbReference>
<reference evidence="10" key="1">
    <citation type="submission" date="2016-02" db="EMBL/GenBank/DDBJ databases">
        <title>Halorhodospira halochloris DSM-1059 complete genome, version 2.</title>
        <authorList>
            <person name="Tsukatani Y."/>
        </authorList>
    </citation>
    <scope>NUCLEOTIDE SEQUENCE</scope>
    <source>
        <strain evidence="10">DSM 1059</strain>
    </source>
</reference>
<dbReference type="SUPFAM" id="SSF51366">
    <property type="entry name" value="Ribulose-phoshate binding barrel"/>
    <property type="match status" value="1"/>
</dbReference>
<dbReference type="Proteomes" id="UP000218890">
    <property type="component" value="Chromosome"/>
</dbReference>
<dbReference type="Gene3D" id="3.20.20.70">
    <property type="entry name" value="Aldolase class I"/>
    <property type="match status" value="1"/>
</dbReference>
<dbReference type="EMBL" id="AP017372">
    <property type="protein sequence ID" value="BAU58499.1"/>
    <property type="molecule type" value="Genomic_DNA"/>
</dbReference>
<dbReference type="FunFam" id="3.20.20.70:FF:000024">
    <property type="entry name" value="Indole-3-glycerol phosphate synthase"/>
    <property type="match status" value="1"/>
</dbReference>
<evidence type="ECO:0000256" key="1">
    <source>
        <dbReference type="ARBA" id="ARBA00001633"/>
    </source>
</evidence>
<keyword evidence="6 8" id="KW-0057">Aromatic amino acid biosynthesis</keyword>
<evidence type="ECO:0000259" key="9">
    <source>
        <dbReference type="Pfam" id="PF00218"/>
    </source>
</evidence>
<dbReference type="GO" id="GO:0004425">
    <property type="term" value="F:indole-3-glycerol-phosphate synthase activity"/>
    <property type="evidence" value="ECO:0007669"/>
    <property type="project" value="UniProtKB-UniRule"/>
</dbReference>
<keyword evidence="3 8" id="KW-0028">Amino-acid biosynthesis</keyword>
<dbReference type="PROSITE" id="PS00614">
    <property type="entry name" value="IGPS"/>
    <property type="match status" value="1"/>
</dbReference>
<evidence type="ECO:0000256" key="3">
    <source>
        <dbReference type="ARBA" id="ARBA00022605"/>
    </source>
</evidence>
<evidence type="ECO:0000256" key="5">
    <source>
        <dbReference type="ARBA" id="ARBA00022822"/>
    </source>
</evidence>
<gene>
    <name evidence="8 10" type="primary">trpC</name>
    <name evidence="10" type="ORF">HH1059_18110</name>
</gene>
<evidence type="ECO:0000256" key="7">
    <source>
        <dbReference type="ARBA" id="ARBA00023239"/>
    </source>
</evidence>
<name>A0A0X8XAL1_HALHR</name>
<comment type="pathway">
    <text evidence="2 8">Amino-acid biosynthesis; L-tryptophan biosynthesis; L-tryptophan from chorismate: step 4/5.</text>
</comment>
<proteinExistence type="inferred from homology"/>